<comment type="caution">
    <text evidence="3">The sequence shown here is derived from an EMBL/GenBank/DDBJ whole genome shotgun (WGS) entry which is preliminary data.</text>
</comment>
<dbReference type="SMART" id="SM00343">
    <property type="entry name" value="ZnF_C2HC"/>
    <property type="match status" value="2"/>
</dbReference>
<dbReference type="GO" id="GO:0003676">
    <property type="term" value="F:nucleic acid binding"/>
    <property type="evidence" value="ECO:0007669"/>
    <property type="project" value="InterPro"/>
</dbReference>
<evidence type="ECO:0000259" key="2">
    <source>
        <dbReference type="PROSITE" id="PS50158"/>
    </source>
</evidence>
<dbReference type="PANTHER" id="PTHR34222">
    <property type="entry name" value="GAG_PRE-INTEGRS DOMAIN-CONTAINING PROTEIN"/>
    <property type="match status" value="1"/>
</dbReference>
<evidence type="ECO:0000313" key="4">
    <source>
        <dbReference type="Proteomes" id="UP000619265"/>
    </source>
</evidence>
<dbReference type="Pfam" id="PF00098">
    <property type="entry name" value="zf-CCHC"/>
    <property type="match status" value="1"/>
</dbReference>
<accession>A0A833Y6L8</accession>
<dbReference type="EMBL" id="LIHL02000002">
    <property type="protein sequence ID" value="KAF5477652.1"/>
    <property type="molecule type" value="Genomic_DNA"/>
</dbReference>
<organism evidence="3 4">
    <name type="scientific">Juglans regia</name>
    <name type="common">English walnut</name>
    <dbReference type="NCBI Taxonomy" id="51240"/>
    <lineage>
        <taxon>Eukaryota</taxon>
        <taxon>Viridiplantae</taxon>
        <taxon>Streptophyta</taxon>
        <taxon>Embryophyta</taxon>
        <taxon>Tracheophyta</taxon>
        <taxon>Spermatophyta</taxon>
        <taxon>Magnoliopsida</taxon>
        <taxon>eudicotyledons</taxon>
        <taxon>Gunneridae</taxon>
        <taxon>Pentapetalae</taxon>
        <taxon>rosids</taxon>
        <taxon>fabids</taxon>
        <taxon>Fagales</taxon>
        <taxon>Juglandaceae</taxon>
        <taxon>Juglans</taxon>
    </lineage>
</organism>
<dbReference type="InterPro" id="IPR001878">
    <property type="entry name" value="Znf_CCHC"/>
</dbReference>
<dbReference type="Gene3D" id="4.10.60.10">
    <property type="entry name" value="Zinc finger, CCHC-type"/>
    <property type="match status" value="2"/>
</dbReference>
<keyword evidence="1" id="KW-0863">Zinc-finger</keyword>
<keyword evidence="1" id="KW-0862">Zinc</keyword>
<dbReference type="InterPro" id="IPR036875">
    <property type="entry name" value="Znf_CCHC_sf"/>
</dbReference>
<reference evidence="3" key="1">
    <citation type="submission" date="2015-10" db="EMBL/GenBank/DDBJ databases">
        <authorList>
            <person name="Martinez-Garcia P.J."/>
            <person name="Crepeau M.W."/>
            <person name="Puiu D."/>
            <person name="Gonzalez-Ibeas D."/>
            <person name="Whalen J."/>
            <person name="Stevens K."/>
            <person name="Paul R."/>
            <person name="Butterfield T."/>
            <person name="Britton M."/>
            <person name="Reagan R."/>
            <person name="Chakraborty S."/>
            <person name="Walawage S.L."/>
            <person name="Vasquez-Gross H.A."/>
            <person name="Cardeno C."/>
            <person name="Famula R."/>
            <person name="Pratt K."/>
            <person name="Kuruganti S."/>
            <person name="Aradhya M.K."/>
            <person name="Leslie C.A."/>
            <person name="Dandekar A.M."/>
            <person name="Salzberg S.L."/>
            <person name="Wegrzyn J.L."/>
            <person name="Langley C.H."/>
            <person name="Neale D.B."/>
        </authorList>
    </citation>
    <scope>NUCLEOTIDE SEQUENCE</scope>
    <source>
        <tissue evidence="3">Leaves</tissue>
    </source>
</reference>
<proteinExistence type="predicted"/>
<dbReference type="PANTHER" id="PTHR34222:SF100">
    <property type="entry name" value="CCHC-TYPE DOMAIN-CONTAINING PROTEIN"/>
    <property type="match status" value="1"/>
</dbReference>
<dbReference type="SUPFAM" id="SSF57756">
    <property type="entry name" value="Retrovirus zinc finger-like domains"/>
    <property type="match status" value="1"/>
</dbReference>
<evidence type="ECO:0000313" key="3">
    <source>
        <dbReference type="EMBL" id="KAF5477652.1"/>
    </source>
</evidence>
<dbReference type="GO" id="GO:0008270">
    <property type="term" value="F:zinc ion binding"/>
    <property type="evidence" value="ECO:0007669"/>
    <property type="project" value="UniProtKB-KW"/>
</dbReference>
<dbReference type="Gramene" id="Jr02_11820_p1">
    <property type="protein sequence ID" value="cds.Jr02_11820_p1"/>
    <property type="gene ID" value="Jr02_11820"/>
</dbReference>
<dbReference type="AlphaFoldDB" id="A0A833Y6L8"/>
<name>A0A833Y6L8_JUGRE</name>
<keyword evidence="1" id="KW-0479">Metal-binding</keyword>
<evidence type="ECO:0000256" key="1">
    <source>
        <dbReference type="PROSITE-ProRule" id="PRU00047"/>
    </source>
</evidence>
<dbReference type="PROSITE" id="PS50158">
    <property type="entry name" value="ZF_CCHC"/>
    <property type="match status" value="1"/>
</dbReference>
<reference evidence="3" key="2">
    <citation type="submission" date="2020-03" db="EMBL/GenBank/DDBJ databases">
        <title>Walnut 2.0.</title>
        <authorList>
            <person name="Marrano A."/>
            <person name="Britton M."/>
            <person name="Zimin A.V."/>
            <person name="Zaini P.A."/>
            <person name="Workman R."/>
            <person name="Puiu D."/>
            <person name="Bianco L."/>
            <person name="Allen B.J."/>
            <person name="Troggio M."/>
            <person name="Leslie C.A."/>
            <person name="Timp W."/>
            <person name="Dendekar A."/>
            <person name="Salzberg S.L."/>
            <person name="Neale D.B."/>
        </authorList>
    </citation>
    <scope>NUCLEOTIDE SEQUENCE</scope>
    <source>
        <tissue evidence="3">Leaves</tissue>
    </source>
</reference>
<feature type="domain" description="CCHC-type" evidence="2">
    <location>
        <begin position="188"/>
        <end position="202"/>
    </location>
</feature>
<sequence>MSWILGSVDPQINLNLRSFKNARDMWNHLKRLYTQNNVARRFQLELEMSNFSQGAFCVEEFYSSFCNLWAEYIDIVYTSILATSLADIQAVHEASMRAQFLMKLRPEFEFIRANLMNRDPVPPLDMCLGEIFREEQRLMTQTAMEQATPTLVAYAAQGKTKGRDLSTTQCYSCKGYGHLVANCFKKTCNYCKKQGHIIKDCPIPPPRCQATAYSVVAEATRADSSTLATSSHVPASTS</sequence>
<gene>
    <name evidence="3" type="ORF">F2P56_004272</name>
</gene>
<dbReference type="Proteomes" id="UP000619265">
    <property type="component" value="Unassembled WGS sequence"/>
</dbReference>
<protein>
    <recommendedName>
        <fullName evidence="2">CCHC-type domain-containing protein</fullName>
    </recommendedName>
</protein>